<accession>A0A562PZ90</accession>
<reference evidence="3" key="3">
    <citation type="submission" date="2019-07" db="EMBL/GenBank/DDBJ databases">
        <authorList>
            <person name="Whitman W."/>
            <person name="Huntemann M."/>
            <person name="Clum A."/>
            <person name="Pillay M."/>
            <person name="Palaniappan K."/>
            <person name="Varghese N."/>
            <person name="Mikhailova N."/>
            <person name="Stamatis D."/>
            <person name="Reddy T."/>
            <person name="Daum C."/>
            <person name="Shapiro N."/>
            <person name="Ivanova N."/>
            <person name="Kyrpides N."/>
            <person name="Woyke T."/>
        </authorList>
    </citation>
    <scope>NUCLEOTIDE SEQUENCE</scope>
    <source>
        <strain evidence="3">CGMCC 1.5380</strain>
    </source>
</reference>
<proteinExistence type="predicted"/>
<dbReference type="Proteomes" id="UP000254518">
    <property type="component" value="Unassembled WGS sequence"/>
</dbReference>
<comment type="caution">
    <text evidence="3">The sequence shown here is derived from an EMBL/GenBank/DDBJ whole genome shotgun (WGS) entry which is preliminary data.</text>
</comment>
<keyword evidence="1" id="KW-0812">Transmembrane</keyword>
<keyword evidence="4" id="KW-1185">Reference proteome</keyword>
<evidence type="ECO:0000313" key="2">
    <source>
        <dbReference type="EMBL" id="RDI56903.1"/>
    </source>
</evidence>
<dbReference type="EMBL" id="QQBA01000003">
    <property type="protein sequence ID" value="RDI56903.1"/>
    <property type="molecule type" value="Genomic_DNA"/>
</dbReference>
<feature type="transmembrane region" description="Helical" evidence="1">
    <location>
        <begin position="86"/>
        <end position="103"/>
    </location>
</feature>
<protein>
    <submittedName>
        <fullName evidence="3">Uncharacterized protein</fullName>
    </submittedName>
</protein>
<gene>
    <name evidence="2" type="ORF">DFR66_10384</name>
    <name evidence="3" type="ORF">IQ02_00800</name>
</gene>
<sequence length="151" mass="17034">MKKNTEKSIFKILVIMLSLSIFASSLTFDAFSYEYQGVKIISSLSCFLMGSIAILGGGLLEWLIWLANPLCLISIFLLIMDKPVATKFNIVAVILAISFYSWNSILASESGASGKILSVNYGYFIWLASITTLTIGTYWYFKRYREVRYTD</sequence>
<dbReference type="Proteomes" id="UP000321392">
    <property type="component" value="Unassembled WGS sequence"/>
</dbReference>
<organism evidence="3 5">
    <name type="scientific">Flavobacterium glaciei</name>
    <dbReference type="NCBI Taxonomy" id="386300"/>
    <lineage>
        <taxon>Bacteria</taxon>
        <taxon>Pseudomonadati</taxon>
        <taxon>Bacteroidota</taxon>
        <taxon>Flavobacteriia</taxon>
        <taxon>Flavobacteriales</taxon>
        <taxon>Flavobacteriaceae</taxon>
        <taxon>Flavobacterium</taxon>
    </lineage>
</organism>
<keyword evidence="1" id="KW-1133">Transmembrane helix</keyword>
<feature type="transmembrane region" description="Helical" evidence="1">
    <location>
        <begin position="123"/>
        <end position="141"/>
    </location>
</feature>
<evidence type="ECO:0000313" key="3">
    <source>
        <dbReference type="EMBL" id="TWI49406.1"/>
    </source>
</evidence>
<evidence type="ECO:0000313" key="4">
    <source>
        <dbReference type="Proteomes" id="UP000254518"/>
    </source>
</evidence>
<dbReference type="EMBL" id="VLKX01000003">
    <property type="protein sequence ID" value="TWI49406.1"/>
    <property type="molecule type" value="Genomic_DNA"/>
</dbReference>
<keyword evidence="1" id="KW-0472">Membrane</keyword>
<name>A0A562PZ90_9FLAO</name>
<feature type="transmembrane region" description="Helical" evidence="1">
    <location>
        <begin position="12"/>
        <end position="31"/>
    </location>
</feature>
<reference evidence="2 4" key="2">
    <citation type="submission" date="2018-07" db="EMBL/GenBank/DDBJ databases">
        <title>Genomic Encyclopedia of Type Strains, Phase IV (KMG-IV): sequencing the most valuable type-strain genomes for metagenomic binning, comparative biology and taxonomic classification.</title>
        <authorList>
            <person name="Goeker M."/>
        </authorList>
    </citation>
    <scope>NUCLEOTIDE SEQUENCE [LARGE SCALE GENOMIC DNA]</scope>
    <source>
        <strain evidence="2 4">DSM 19728</strain>
    </source>
</reference>
<evidence type="ECO:0000256" key="1">
    <source>
        <dbReference type="SAM" id="Phobius"/>
    </source>
</evidence>
<dbReference type="AlphaFoldDB" id="A0A562PZ90"/>
<reference evidence="3 5" key="1">
    <citation type="journal article" date="2015" name="Stand. Genomic Sci.">
        <title>Genomic Encyclopedia of Bacterial and Archaeal Type Strains, Phase III: the genomes of soil and plant-associated and newly described type strains.</title>
        <authorList>
            <person name="Whitman W.B."/>
            <person name="Woyke T."/>
            <person name="Klenk H.P."/>
            <person name="Zhou Y."/>
            <person name="Lilburn T.G."/>
            <person name="Beck B.J."/>
            <person name="De Vos P."/>
            <person name="Vandamme P."/>
            <person name="Eisen J.A."/>
            <person name="Garrity G."/>
            <person name="Hugenholtz P."/>
            <person name="Kyrpides N.C."/>
        </authorList>
    </citation>
    <scope>NUCLEOTIDE SEQUENCE [LARGE SCALE GENOMIC DNA]</scope>
    <source>
        <strain evidence="3 5">CGMCC 1.5380</strain>
    </source>
</reference>
<evidence type="ECO:0000313" key="5">
    <source>
        <dbReference type="Proteomes" id="UP000321392"/>
    </source>
</evidence>